<evidence type="ECO:0000313" key="10">
    <source>
        <dbReference type="Proteomes" id="UP000636110"/>
    </source>
</evidence>
<sequence>MKTINHVKLGIVILGSISLAACGNGNKAAQQQAGPPAATPVSVYKVAAMPVTTVDSYPGVVVALNEVEIRAQVGGFITAIYVRDGQKVMKGQKLYEIDRTKYLAAYNSAKANVQMAQANRDKAKKDAERYKNLAAQDAIAKQRVDYALTDLANAESQVAAAKATLSAANNDLQNALIVSPLTGTIGISQVKPGALVAPSSTLLNTVSTGNPIAVDITVNQGDIPHFLKMKNNPQAVKDSLFTVQLQDGTLYKRQGKIITIDRAVDPATGTIRVRIGYPNEDGRLIAGMTVNMKVLNKSTENELVIPYKAVTEQLGAFNVYVVADSNKAEQRIIQLGKQFDKSVVVKDGLKAGELIVSEGAQNVRPGAVVKF</sequence>
<feature type="domain" description="Multidrug resistance protein MdtA-like C-terminal permuted SH3" evidence="8">
    <location>
        <begin position="301"/>
        <end position="361"/>
    </location>
</feature>
<organism evidence="9 10">
    <name type="scientific">Pedobacter gandavensis</name>
    <dbReference type="NCBI Taxonomy" id="2679963"/>
    <lineage>
        <taxon>Bacteria</taxon>
        <taxon>Pseudomonadati</taxon>
        <taxon>Bacteroidota</taxon>
        <taxon>Sphingobacteriia</taxon>
        <taxon>Sphingobacteriales</taxon>
        <taxon>Sphingobacteriaceae</taxon>
        <taxon>Pedobacter</taxon>
    </lineage>
</organism>
<dbReference type="Pfam" id="PF25917">
    <property type="entry name" value="BSH_RND"/>
    <property type="match status" value="1"/>
</dbReference>
<dbReference type="Gene3D" id="2.40.30.170">
    <property type="match status" value="1"/>
</dbReference>
<evidence type="ECO:0000256" key="3">
    <source>
        <dbReference type="SAM" id="Coils"/>
    </source>
</evidence>
<evidence type="ECO:0000259" key="7">
    <source>
        <dbReference type="Pfam" id="PF25944"/>
    </source>
</evidence>
<accession>A0ABR6F072</accession>
<comment type="subcellular location">
    <subcellularLocation>
        <location evidence="1">Cell envelope</location>
    </subcellularLocation>
</comment>
<comment type="caution">
    <text evidence="9">The sequence shown here is derived from an EMBL/GenBank/DDBJ whole genome shotgun (WGS) entry which is preliminary data.</text>
</comment>
<gene>
    <name evidence="9" type="ORF">GM920_18575</name>
</gene>
<dbReference type="PANTHER" id="PTHR30158">
    <property type="entry name" value="ACRA/E-RELATED COMPONENT OF DRUG EFFLUX TRANSPORTER"/>
    <property type="match status" value="1"/>
</dbReference>
<evidence type="ECO:0000256" key="2">
    <source>
        <dbReference type="ARBA" id="ARBA00009477"/>
    </source>
</evidence>
<dbReference type="Pfam" id="PF25876">
    <property type="entry name" value="HH_MFP_RND"/>
    <property type="match status" value="1"/>
</dbReference>
<dbReference type="Gene3D" id="2.40.420.20">
    <property type="match status" value="1"/>
</dbReference>
<reference evidence="9 10" key="1">
    <citation type="submission" date="2019-11" db="EMBL/GenBank/DDBJ databases">
        <title>Description of Pedobacter sp. LMG 31462T.</title>
        <authorList>
            <person name="Carlier A."/>
            <person name="Qi S."/>
            <person name="Vandamme P."/>
        </authorList>
    </citation>
    <scope>NUCLEOTIDE SEQUENCE [LARGE SCALE GENOMIC DNA]</scope>
    <source>
        <strain evidence="9 10">LMG 31462</strain>
    </source>
</reference>
<dbReference type="Gene3D" id="1.10.287.470">
    <property type="entry name" value="Helix hairpin bin"/>
    <property type="match status" value="1"/>
</dbReference>
<protein>
    <submittedName>
        <fullName evidence="9">Efflux RND transporter periplasmic adaptor subunit</fullName>
    </submittedName>
</protein>
<feature type="domain" description="Multidrug resistance protein MdtA-like alpha-helical hairpin" evidence="5">
    <location>
        <begin position="106"/>
        <end position="173"/>
    </location>
</feature>
<keyword evidence="4" id="KW-0732">Signal</keyword>
<dbReference type="InterPro" id="IPR058627">
    <property type="entry name" value="MdtA-like_C"/>
</dbReference>
<feature type="domain" description="Multidrug resistance protein MdtA-like beta-barrel" evidence="7">
    <location>
        <begin position="211"/>
        <end position="294"/>
    </location>
</feature>
<dbReference type="Pfam" id="PF25944">
    <property type="entry name" value="Beta-barrel_RND"/>
    <property type="match status" value="1"/>
</dbReference>
<dbReference type="EMBL" id="WNXC01000007">
    <property type="protein sequence ID" value="MBB2150909.1"/>
    <property type="molecule type" value="Genomic_DNA"/>
</dbReference>
<dbReference type="RefSeq" id="WP_182960266.1">
    <property type="nucleotide sequence ID" value="NZ_WNXC01000007.1"/>
</dbReference>
<name>A0ABR6F072_9SPHI</name>
<dbReference type="Pfam" id="PF25967">
    <property type="entry name" value="RND-MFP_C"/>
    <property type="match status" value="1"/>
</dbReference>
<feature type="domain" description="Multidrug resistance protein MdtA-like barrel-sandwich hybrid" evidence="6">
    <location>
        <begin position="65"/>
        <end position="202"/>
    </location>
</feature>
<keyword evidence="10" id="KW-1185">Reference proteome</keyword>
<evidence type="ECO:0000256" key="4">
    <source>
        <dbReference type="SAM" id="SignalP"/>
    </source>
</evidence>
<dbReference type="Gene3D" id="2.40.50.100">
    <property type="match status" value="1"/>
</dbReference>
<dbReference type="InterPro" id="IPR006143">
    <property type="entry name" value="RND_pump_MFP"/>
</dbReference>
<feature type="signal peptide" evidence="4">
    <location>
        <begin position="1"/>
        <end position="20"/>
    </location>
</feature>
<evidence type="ECO:0000256" key="1">
    <source>
        <dbReference type="ARBA" id="ARBA00004196"/>
    </source>
</evidence>
<evidence type="ECO:0000259" key="6">
    <source>
        <dbReference type="Pfam" id="PF25917"/>
    </source>
</evidence>
<evidence type="ECO:0000313" key="9">
    <source>
        <dbReference type="EMBL" id="MBB2150909.1"/>
    </source>
</evidence>
<dbReference type="InterPro" id="IPR058625">
    <property type="entry name" value="MdtA-like_BSH"/>
</dbReference>
<dbReference type="InterPro" id="IPR058624">
    <property type="entry name" value="MdtA-like_HH"/>
</dbReference>
<comment type="similarity">
    <text evidence="2">Belongs to the membrane fusion protein (MFP) (TC 8.A.1) family.</text>
</comment>
<dbReference type="PROSITE" id="PS51257">
    <property type="entry name" value="PROKAR_LIPOPROTEIN"/>
    <property type="match status" value="1"/>
</dbReference>
<evidence type="ECO:0000259" key="5">
    <source>
        <dbReference type="Pfam" id="PF25876"/>
    </source>
</evidence>
<dbReference type="NCBIfam" id="TIGR01730">
    <property type="entry name" value="RND_mfp"/>
    <property type="match status" value="1"/>
</dbReference>
<dbReference type="Proteomes" id="UP000636110">
    <property type="component" value="Unassembled WGS sequence"/>
</dbReference>
<dbReference type="SUPFAM" id="SSF111369">
    <property type="entry name" value="HlyD-like secretion proteins"/>
    <property type="match status" value="1"/>
</dbReference>
<keyword evidence="3" id="KW-0175">Coiled coil</keyword>
<proteinExistence type="inferred from homology"/>
<dbReference type="InterPro" id="IPR058626">
    <property type="entry name" value="MdtA-like_b-barrel"/>
</dbReference>
<feature type="chain" id="PRO_5045562956" evidence="4">
    <location>
        <begin position="21"/>
        <end position="371"/>
    </location>
</feature>
<evidence type="ECO:0000259" key="8">
    <source>
        <dbReference type="Pfam" id="PF25967"/>
    </source>
</evidence>
<feature type="coiled-coil region" evidence="3">
    <location>
        <begin position="106"/>
        <end position="171"/>
    </location>
</feature>